<protein>
    <submittedName>
        <fullName evidence="1">Uncharacterized protein</fullName>
    </submittedName>
</protein>
<sequence>MSALLSLILAPKLPEHPRCPGLLALGPCLARGERKQLASRFCFTQHCCHVLQTFGHRGSCPYLSTAMRFSLRHGAYKFVSRWSALKIHPKAPRESNGTVICAGVVCILTLTQTLISCRKIFAASQADCKGKVHQEGELAKIYIRSIFCGLTVMLWAPRIPVFLQSNCVKHDGHHLLRSRRRLALLELYHEVWKEKFLVNGGVHHAMSYVLICNNMEENECKSLSKSSKSKNRRTELAEQEELSDQECVKTCDHPKPTFPQASFCSSARVKASTTLCGEGSATASALSKQTTVVFFIVIVEQTIEVPEPKPQILISFTGLWEKAVDAQTI</sequence>
<dbReference type="EMBL" id="KB743629">
    <property type="protein sequence ID" value="EOA97681.1"/>
    <property type="molecule type" value="Genomic_DNA"/>
</dbReference>
<accession>R0JKU7</accession>
<dbReference type="Proteomes" id="UP000296049">
    <property type="component" value="Unassembled WGS sequence"/>
</dbReference>
<proteinExistence type="predicted"/>
<keyword evidence="2" id="KW-1185">Reference proteome</keyword>
<reference evidence="2" key="1">
    <citation type="journal article" date="2013" name="Nat. Genet.">
        <title>The duck genome and transcriptome provide insight into an avian influenza virus reservoir species.</title>
        <authorList>
            <person name="Huang Y."/>
            <person name="Li Y."/>
            <person name="Burt D.W."/>
            <person name="Chen H."/>
            <person name="Zhang Y."/>
            <person name="Qian W."/>
            <person name="Kim H."/>
            <person name="Gan S."/>
            <person name="Zhao Y."/>
            <person name="Li J."/>
            <person name="Yi K."/>
            <person name="Feng H."/>
            <person name="Zhu P."/>
            <person name="Li B."/>
            <person name="Liu Q."/>
            <person name="Fairley S."/>
            <person name="Magor K.E."/>
            <person name="Du Z."/>
            <person name="Hu X."/>
            <person name="Goodman L."/>
            <person name="Tafer H."/>
            <person name="Vignal A."/>
            <person name="Lee T."/>
            <person name="Kim K.W."/>
            <person name="Sheng Z."/>
            <person name="An Y."/>
            <person name="Searle S."/>
            <person name="Herrero J."/>
            <person name="Groenen M.A."/>
            <person name="Crooijmans R.P."/>
            <person name="Faraut T."/>
            <person name="Cai Q."/>
            <person name="Webster R.G."/>
            <person name="Aldridge J.R."/>
            <person name="Warren W.C."/>
            <person name="Bartschat S."/>
            <person name="Kehr S."/>
            <person name="Marz M."/>
            <person name="Stadler P.F."/>
            <person name="Smith J."/>
            <person name="Kraus R.H."/>
            <person name="Zhao Y."/>
            <person name="Ren L."/>
            <person name="Fei J."/>
            <person name="Morisson M."/>
            <person name="Kaiser P."/>
            <person name="Griffin D.K."/>
            <person name="Rao M."/>
            <person name="Pitel F."/>
            <person name="Wang J."/>
            <person name="Li N."/>
        </authorList>
    </citation>
    <scope>NUCLEOTIDE SEQUENCE [LARGE SCALE GENOMIC DNA]</scope>
</reference>
<evidence type="ECO:0000313" key="2">
    <source>
        <dbReference type="Proteomes" id="UP000296049"/>
    </source>
</evidence>
<name>R0JKU7_ANAPL</name>
<evidence type="ECO:0000313" key="1">
    <source>
        <dbReference type="EMBL" id="EOA97681.1"/>
    </source>
</evidence>
<gene>
    <name evidence="1" type="ORF">Anapl_15562</name>
</gene>
<organism evidence="1 2">
    <name type="scientific">Anas platyrhynchos</name>
    <name type="common">Mallard</name>
    <name type="synonym">Anas boschas</name>
    <dbReference type="NCBI Taxonomy" id="8839"/>
    <lineage>
        <taxon>Eukaryota</taxon>
        <taxon>Metazoa</taxon>
        <taxon>Chordata</taxon>
        <taxon>Craniata</taxon>
        <taxon>Vertebrata</taxon>
        <taxon>Euteleostomi</taxon>
        <taxon>Archelosauria</taxon>
        <taxon>Archosauria</taxon>
        <taxon>Dinosauria</taxon>
        <taxon>Saurischia</taxon>
        <taxon>Theropoda</taxon>
        <taxon>Coelurosauria</taxon>
        <taxon>Aves</taxon>
        <taxon>Neognathae</taxon>
        <taxon>Galloanserae</taxon>
        <taxon>Anseriformes</taxon>
        <taxon>Anatidae</taxon>
        <taxon>Anatinae</taxon>
        <taxon>Anas</taxon>
    </lineage>
</organism>
<dbReference type="AlphaFoldDB" id="R0JKU7"/>